<organism evidence="2 3">
    <name type="scientific">Rhipicephalus microplus</name>
    <name type="common">Cattle tick</name>
    <name type="synonym">Boophilus microplus</name>
    <dbReference type="NCBI Taxonomy" id="6941"/>
    <lineage>
        <taxon>Eukaryota</taxon>
        <taxon>Metazoa</taxon>
        <taxon>Ecdysozoa</taxon>
        <taxon>Arthropoda</taxon>
        <taxon>Chelicerata</taxon>
        <taxon>Arachnida</taxon>
        <taxon>Acari</taxon>
        <taxon>Parasitiformes</taxon>
        <taxon>Ixodida</taxon>
        <taxon>Ixodoidea</taxon>
        <taxon>Ixodidae</taxon>
        <taxon>Rhipicephalinae</taxon>
        <taxon>Rhipicephalus</taxon>
        <taxon>Boophilus</taxon>
    </lineage>
</organism>
<gene>
    <name evidence="2" type="ORF">HPB51_023460</name>
</gene>
<reference evidence="2" key="2">
    <citation type="submission" date="2021-09" db="EMBL/GenBank/DDBJ databases">
        <authorList>
            <person name="Jia N."/>
            <person name="Wang J."/>
            <person name="Shi W."/>
            <person name="Du L."/>
            <person name="Sun Y."/>
            <person name="Zhan W."/>
            <person name="Jiang J."/>
            <person name="Wang Q."/>
            <person name="Zhang B."/>
            <person name="Ji P."/>
            <person name="Sakyi L.B."/>
            <person name="Cui X."/>
            <person name="Yuan T."/>
            <person name="Jiang B."/>
            <person name="Yang W."/>
            <person name="Lam T.T.-Y."/>
            <person name="Chang Q."/>
            <person name="Ding S."/>
            <person name="Wang X."/>
            <person name="Zhu J."/>
            <person name="Ruan X."/>
            <person name="Zhao L."/>
            <person name="Wei J."/>
            <person name="Que T."/>
            <person name="Du C."/>
            <person name="Cheng J."/>
            <person name="Dai P."/>
            <person name="Han X."/>
            <person name="Huang E."/>
            <person name="Gao Y."/>
            <person name="Liu J."/>
            <person name="Shao H."/>
            <person name="Ye R."/>
            <person name="Li L."/>
            <person name="Wei W."/>
            <person name="Wang X."/>
            <person name="Wang C."/>
            <person name="Huo Q."/>
            <person name="Li W."/>
            <person name="Guo W."/>
            <person name="Chen H."/>
            <person name="Chen S."/>
            <person name="Zhou L."/>
            <person name="Zhou L."/>
            <person name="Ni X."/>
            <person name="Tian J."/>
            <person name="Zhou Y."/>
            <person name="Sheng Y."/>
            <person name="Liu T."/>
            <person name="Pan Y."/>
            <person name="Xia L."/>
            <person name="Li J."/>
            <person name="Zhao F."/>
            <person name="Cao W."/>
        </authorList>
    </citation>
    <scope>NUCLEOTIDE SEQUENCE</scope>
    <source>
        <strain evidence="2">Rmic-2018</strain>
        <tissue evidence="2">Larvae</tissue>
    </source>
</reference>
<dbReference type="EMBL" id="JABSTU010000001">
    <property type="protein sequence ID" value="KAH8042450.1"/>
    <property type="molecule type" value="Genomic_DNA"/>
</dbReference>
<dbReference type="InterPro" id="IPR001223">
    <property type="entry name" value="Glyco_hydro18_cat"/>
</dbReference>
<reference evidence="2" key="1">
    <citation type="journal article" date="2020" name="Cell">
        <title>Large-Scale Comparative Analyses of Tick Genomes Elucidate Their Genetic Diversity and Vector Capacities.</title>
        <authorList>
            <consortium name="Tick Genome and Microbiome Consortium (TIGMIC)"/>
            <person name="Jia N."/>
            <person name="Wang J."/>
            <person name="Shi W."/>
            <person name="Du L."/>
            <person name="Sun Y."/>
            <person name="Zhan W."/>
            <person name="Jiang J.F."/>
            <person name="Wang Q."/>
            <person name="Zhang B."/>
            <person name="Ji P."/>
            <person name="Bell-Sakyi L."/>
            <person name="Cui X.M."/>
            <person name="Yuan T.T."/>
            <person name="Jiang B.G."/>
            <person name="Yang W.F."/>
            <person name="Lam T.T."/>
            <person name="Chang Q.C."/>
            <person name="Ding S.J."/>
            <person name="Wang X.J."/>
            <person name="Zhu J.G."/>
            <person name="Ruan X.D."/>
            <person name="Zhao L."/>
            <person name="Wei J.T."/>
            <person name="Ye R.Z."/>
            <person name="Que T.C."/>
            <person name="Du C.H."/>
            <person name="Zhou Y.H."/>
            <person name="Cheng J.X."/>
            <person name="Dai P.F."/>
            <person name="Guo W.B."/>
            <person name="Han X.H."/>
            <person name="Huang E.J."/>
            <person name="Li L.F."/>
            <person name="Wei W."/>
            <person name="Gao Y.C."/>
            <person name="Liu J.Z."/>
            <person name="Shao H.Z."/>
            <person name="Wang X."/>
            <person name="Wang C.C."/>
            <person name="Yang T.C."/>
            <person name="Huo Q.B."/>
            <person name="Li W."/>
            <person name="Chen H.Y."/>
            <person name="Chen S.E."/>
            <person name="Zhou L.G."/>
            <person name="Ni X.B."/>
            <person name="Tian J.H."/>
            <person name="Sheng Y."/>
            <person name="Liu T."/>
            <person name="Pan Y.S."/>
            <person name="Xia L.Y."/>
            <person name="Li J."/>
            <person name="Zhao F."/>
            <person name="Cao W.C."/>
        </authorList>
    </citation>
    <scope>NUCLEOTIDE SEQUENCE</scope>
    <source>
        <strain evidence="2">Rmic-2018</strain>
    </source>
</reference>
<evidence type="ECO:0000259" key="1">
    <source>
        <dbReference type="Pfam" id="PF00704"/>
    </source>
</evidence>
<dbReference type="Proteomes" id="UP000821866">
    <property type="component" value="Chromosome 1"/>
</dbReference>
<keyword evidence="3" id="KW-1185">Reference proteome</keyword>
<dbReference type="AlphaFoldDB" id="A0A9J6F6D6"/>
<evidence type="ECO:0000313" key="3">
    <source>
        <dbReference type="Proteomes" id="UP000821866"/>
    </source>
</evidence>
<dbReference type="VEuPathDB" id="VectorBase:LOC119176807"/>
<dbReference type="GO" id="GO:0005975">
    <property type="term" value="P:carbohydrate metabolic process"/>
    <property type="evidence" value="ECO:0007669"/>
    <property type="project" value="InterPro"/>
</dbReference>
<evidence type="ECO:0000313" key="2">
    <source>
        <dbReference type="EMBL" id="KAH8042450.1"/>
    </source>
</evidence>
<proteinExistence type="predicted"/>
<dbReference type="Gene3D" id="3.20.20.80">
    <property type="entry name" value="Glycosidases"/>
    <property type="match status" value="1"/>
</dbReference>
<name>A0A9J6F6D6_RHIMP</name>
<comment type="caution">
    <text evidence="2">The sequence shown here is derived from an EMBL/GenBank/DDBJ whole genome shotgun (WGS) entry which is preliminary data.</text>
</comment>
<sequence>MIMRDAVVEGSANFDHLEFFNMHPNVGTRAYNISASIENAAAAAGIRTRDLRTSDKQCEERSLVLKLNQCVRLLNKTVELILEDKDNKLNICRASDTFLLCVNEAVSETACREDSEVMFYVSHFAEKILRHHKWSCDQSGAPSNRPRLENLRQKMDFQGSGNLTAVRPLNGMGPTGLVPADNMCNFEAPERPTGICPSPGLFPSIRSSPHANGYWRDEEQYHAENIPLSYCTDVVFGTRTLYNNYTPEAKGSESSYRLQRMPITILQIGGKLRHRPRNLILTAAAETSKETKMLQAHVLRLDCKLRGQRISVYEAIGGERRDSHNFSTFLSRDASRLLIADFYTTGRKNTLQGVYIDWLHPGDNCGGPNDTDNMISFIHNLRALNLSVILAIPPEPVVVSSYDLPRAMPLVTYLVVKTHTLRLSGAVYCSGSRRYAAHIFSTVRDLLPWKQRHKLAYSISTHEPESQPA</sequence>
<dbReference type="InterPro" id="IPR017853">
    <property type="entry name" value="GH"/>
</dbReference>
<accession>A0A9J6F6D6</accession>
<dbReference type="Pfam" id="PF00704">
    <property type="entry name" value="Glyco_hydro_18"/>
    <property type="match status" value="1"/>
</dbReference>
<protein>
    <recommendedName>
        <fullName evidence="1">GH18 domain-containing protein</fullName>
    </recommendedName>
</protein>
<dbReference type="SUPFAM" id="SSF51445">
    <property type="entry name" value="(Trans)glycosidases"/>
    <property type="match status" value="1"/>
</dbReference>
<feature type="domain" description="GH18" evidence="1">
    <location>
        <begin position="213"/>
        <end position="420"/>
    </location>
</feature>